<organism evidence="2 3">
    <name type="scientific">Pseudomonas veronii 1YdBTEX2</name>
    <dbReference type="NCBI Taxonomy" id="1295141"/>
    <lineage>
        <taxon>Bacteria</taxon>
        <taxon>Pseudomonadati</taxon>
        <taxon>Pseudomonadota</taxon>
        <taxon>Gammaproteobacteria</taxon>
        <taxon>Pseudomonadales</taxon>
        <taxon>Pseudomonadaceae</taxon>
        <taxon>Pseudomonas</taxon>
    </lineage>
</organism>
<name>A0A1D3K8U5_PSEVE</name>
<feature type="compositionally biased region" description="Polar residues" evidence="1">
    <location>
        <begin position="20"/>
        <end position="29"/>
    </location>
</feature>
<evidence type="ECO:0008006" key="4">
    <source>
        <dbReference type="Google" id="ProtNLM"/>
    </source>
</evidence>
<sequence length="230" mass="26109">MRLSLANAKQAADRVHEHTTSPPDGNSQRRLGAALVDLLAHRLDSDSTTRVPCKRDNPKTSAGNAAAIYRDGSMTELTIVDIYWTERTKFQYDAERQVYIPPSTSSMDGNGFYCIYGRHPVYDPDVLLYIGETKETESGRSFRDRIGEHLKGRFWYHANLSVALGSPDSNQKLLPQEVRLVESILVAAHKPALNRLHIDCAMEGSEHFLVRNWDFPDALQHECSGYYWRQ</sequence>
<evidence type="ECO:0000313" key="2">
    <source>
        <dbReference type="EMBL" id="SBW84730.1"/>
    </source>
</evidence>
<feature type="region of interest" description="Disordered" evidence="1">
    <location>
        <begin position="1"/>
        <end position="29"/>
    </location>
</feature>
<dbReference type="AlphaFoldDB" id="A0A1D3K8U5"/>
<reference evidence="3" key="1">
    <citation type="submission" date="2016-07" db="EMBL/GenBank/DDBJ databases">
        <authorList>
            <person name="Florea S."/>
            <person name="Webb J.S."/>
            <person name="Jaromczyk J."/>
            <person name="Schardl C.L."/>
        </authorList>
    </citation>
    <scope>NUCLEOTIDE SEQUENCE [LARGE SCALE GENOMIC DNA]</scope>
    <source>
        <strain evidence="3">1YdBTEX2</strain>
    </source>
</reference>
<evidence type="ECO:0000256" key="1">
    <source>
        <dbReference type="SAM" id="MobiDB-lite"/>
    </source>
</evidence>
<protein>
    <recommendedName>
        <fullName evidence="4">GIY-YIG domain-containing protein</fullName>
    </recommendedName>
</protein>
<gene>
    <name evidence="2" type="ORF">PVE_R2G0704</name>
</gene>
<evidence type="ECO:0000313" key="3">
    <source>
        <dbReference type="Proteomes" id="UP000245431"/>
    </source>
</evidence>
<proteinExistence type="predicted"/>
<dbReference type="EMBL" id="LT599584">
    <property type="protein sequence ID" value="SBW84730.1"/>
    <property type="molecule type" value="Genomic_DNA"/>
</dbReference>
<dbReference type="Proteomes" id="UP000245431">
    <property type="component" value="Chromosome PVE_r2"/>
</dbReference>
<accession>A0A1D3K8U5</accession>